<evidence type="ECO:0000256" key="3">
    <source>
        <dbReference type="ARBA" id="ARBA00022448"/>
    </source>
</evidence>
<evidence type="ECO:0000256" key="8">
    <source>
        <dbReference type="ARBA" id="ARBA00023065"/>
    </source>
</evidence>
<dbReference type="Proteomes" id="UP000499080">
    <property type="component" value="Unassembled WGS sequence"/>
</dbReference>
<organism evidence="14 15">
    <name type="scientific">Araneus ventricosus</name>
    <name type="common">Orbweaver spider</name>
    <name type="synonym">Epeira ventricosa</name>
    <dbReference type="NCBI Taxonomy" id="182803"/>
    <lineage>
        <taxon>Eukaryota</taxon>
        <taxon>Metazoa</taxon>
        <taxon>Ecdysozoa</taxon>
        <taxon>Arthropoda</taxon>
        <taxon>Chelicerata</taxon>
        <taxon>Arachnida</taxon>
        <taxon>Araneae</taxon>
        <taxon>Araneomorphae</taxon>
        <taxon>Entelegynae</taxon>
        <taxon>Araneoidea</taxon>
        <taxon>Araneidae</taxon>
        <taxon>Araneus</taxon>
    </lineage>
</organism>
<keyword evidence="8 12" id="KW-0406">Ion transport</keyword>
<evidence type="ECO:0000256" key="2">
    <source>
        <dbReference type="ARBA" id="ARBA00007193"/>
    </source>
</evidence>
<evidence type="ECO:0000256" key="13">
    <source>
        <dbReference type="SAM" id="Phobius"/>
    </source>
</evidence>
<name>A0A4Y2DH98_ARAVE</name>
<protein>
    <submittedName>
        <fullName evidence="14">Uncharacterized protein</fullName>
    </submittedName>
</protein>
<evidence type="ECO:0000313" key="15">
    <source>
        <dbReference type="Proteomes" id="UP000499080"/>
    </source>
</evidence>
<evidence type="ECO:0000313" key="14">
    <source>
        <dbReference type="EMBL" id="GBM16170.1"/>
    </source>
</evidence>
<evidence type="ECO:0000256" key="11">
    <source>
        <dbReference type="ARBA" id="ARBA00023303"/>
    </source>
</evidence>
<evidence type="ECO:0000256" key="1">
    <source>
        <dbReference type="ARBA" id="ARBA00004141"/>
    </source>
</evidence>
<comment type="similarity">
    <text evidence="2 12">Belongs to the amiloride-sensitive sodium channel (TC 1.A.6) family.</text>
</comment>
<gene>
    <name evidence="14" type="ORF">AVEN_126439_1</name>
</gene>
<comment type="caution">
    <text evidence="14">The sequence shown here is derived from an EMBL/GenBank/DDBJ whole genome shotgun (WGS) entry which is preliminary data.</text>
</comment>
<comment type="subcellular location">
    <subcellularLocation>
        <location evidence="1">Membrane</location>
        <topology evidence="1">Multi-pass membrane protein</topology>
    </subcellularLocation>
</comment>
<keyword evidence="7" id="KW-0915">Sodium</keyword>
<dbReference type="InterPro" id="IPR001873">
    <property type="entry name" value="ENaC"/>
</dbReference>
<dbReference type="EMBL" id="BGPR01000369">
    <property type="protein sequence ID" value="GBM16170.1"/>
    <property type="molecule type" value="Genomic_DNA"/>
</dbReference>
<keyword evidence="10 12" id="KW-0739">Sodium transport</keyword>
<keyword evidence="9 13" id="KW-0472">Membrane</keyword>
<feature type="transmembrane region" description="Helical" evidence="13">
    <location>
        <begin position="92"/>
        <end position="115"/>
    </location>
</feature>
<dbReference type="AlphaFoldDB" id="A0A4Y2DH98"/>
<proteinExistence type="inferred from homology"/>
<reference evidence="14 15" key="1">
    <citation type="journal article" date="2019" name="Sci. Rep.">
        <title>Orb-weaving spider Araneus ventricosus genome elucidates the spidroin gene catalogue.</title>
        <authorList>
            <person name="Kono N."/>
            <person name="Nakamura H."/>
            <person name="Ohtoshi R."/>
            <person name="Moran D.A.P."/>
            <person name="Shinohara A."/>
            <person name="Yoshida Y."/>
            <person name="Fujiwara M."/>
            <person name="Mori M."/>
            <person name="Tomita M."/>
            <person name="Arakawa K."/>
        </authorList>
    </citation>
    <scope>NUCLEOTIDE SEQUENCE [LARGE SCALE GENOMIC DNA]</scope>
</reference>
<accession>A0A4Y2DH98</accession>
<keyword evidence="15" id="KW-1185">Reference proteome</keyword>
<evidence type="ECO:0000256" key="6">
    <source>
        <dbReference type="ARBA" id="ARBA00022989"/>
    </source>
</evidence>
<evidence type="ECO:0000256" key="12">
    <source>
        <dbReference type="RuleBase" id="RU000679"/>
    </source>
</evidence>
<dbReference type="GO" id="GO:0016020">
    <property type="term" value="C:membrane"/>
    <property type="evidence" value="ECO:0007669"/>
    <property type="project" value="UniProtKB-SubCell"/>
</dbReference>
<evidence type="ECO:0000256" key="10">
    <source>
        <dbReference type="ARBA" id="ARBA00023201"/>
    </source>
</evidence>
<dbReference type="Pfam" id="PF00858">
    <property type="entry name" value="ASC"/>
    <property type="match status" value="1"/>
</dbReference>
<evidence type="ECO:0000256" key="9">
    <source>
        <dbReference type="ARBA" id="ARBA00023136"/>
    </source>
</evidence>
<keyword evidence="3 12" id="KW-0813">Transport</keyword>
<evidence type="ECO:0000256" key="5">
    <source>
        <dbReference type="ARBA" id="ARBA00022692"/>
    </source>
</evidence>
<dbReference type="GO" id="GO:0005272">
    <property type="term" value="F:sodium channel activity"/>
    <property type="evidence" value="ECO:0007669"/>
    <property type="project" value="UniProtKB-KW"/>
</dbReference>
<evidence type="ECO:0000256" key="7">
    <source>
        <dbReference type="ARBA" id="ARBA00023053"/>
    </source>
</evidence>
<dbReference type="OrthoDB" id="6510868at2759"/>
<keyword evidence="11 12" id="KW-0407">Ion channel</keyword>
<evidence type="ECO:0000256" key="4">
    <source>
        <dbReference type="ARBA" id="ARBA00022461"/>
    </source>
</evidence>
<keyword evidence="5 12" id="KW-0812">Transmembrane</keyword>
<keyword evidence="4 12" id="KW-0894">Sodium channel</keyword>
<keyword evidence="6 13" id="KW-1133">Transmembrane helix</keyword>
<sequence>MKKQIAFLLKSICCCSHCTRTSCCQHKDKTEAVQPCNLSKRCKRKKGRRSPYIETPPKDEKVFTFFMKALSKSTITGVNRLASTKNIFRKTLWCLVSLFCLGGFLYQAFWFAVVYNCSPTDVVLRVENDGTLEFPSVTVCNNNR</sequence>